<evidence type="ECO:0000256" key="2">
    <source>
        <dbReference type="ARBA" id="ARBA00022448"/>
    </source>
</evidence>
<dbReference type="PROSITE" id="PS01035">
    <property type="entry name" value="PTS_EIIB_TYPE_1_CYS"/>
    <property type="match status" value="1"/>
</dbReference>
<keyword evidence="5" id="KW-0808">Transferase</keyword>
<dbReference type="Proteomes" id="UP000406184">
    <property type="component" value="Unassembled WGS sequence"/>
</dbReference>
<keyword evidence="8" id="KW-0418">Kinase</keyword>
<keyword evidence="6" id="KW-0598">Phosphotransferase system</keyword>
<evidence type="ECO:0000256" key="7">
    <source>
        <dbReference type="ARBA" id="ARBA00022692"/>
    </source>
</evidence>
<evidence type="ECO:0000256" key="1">
    <source>
        <dbReference type="ARBA" id="ARBA00004651"/>
    </source>
</evidence>
<dbReference type="EMBL" id="CABHMY010000011">
    <property type="protein sequence ID" value="VUW91137.1"/>
    <property type="molecule type" value="Genomic_DNA"/>
</dbReference>
<evidence type="ECO:0000259" key="12">
    <source>
        <dbReference type="PROSITE" id="PS51098"/>
    </source>
</evidence>
<feature type="domain" description="PTS EIIB type-1" evidence="12">
    <location>
        <begin position="4"/>
        <end position="76"/>
    </location>
</feature>
<dbReference type="SUPFAM" id="SSF55604">
    <property type="entry name" value="Glucose permease domain IIB"/>
    <property type="match status" value="1"/>
</dbReference>
<keyword evidence="3" id="KW-1003">Cell membrane</keyword>
<keyword evidence="14" id="KW-1185">Reference proteome</keyword>
<organism evidence="13 14">
    <name type="scientific">Faecalibacterium prausnitzii</name>
    <dbReference type="NCBI Taxonomy" id="853"/>
    <lineage>
        <taxon>Bacteria</taxon>
        <taxon>Bacillati</taxon>
        <taxon>Bacillota</taxon>
        <taxon>Clostridia</taxon>
        <taxon>Eubacteriales</taxon>
        <taxon>Oscillospiraceae</taxon>
        <taxon>Faecalibacterium</taxon>
    </lineage>
</organism>
<dbReference type="InterPro" id="IPR018113">
    <property type="entry name" value="PTrfase_EIIB_Cys"/>
</dbReference>
<dbReference type="GO" id="GO:0015771">
    <property type="term" value="P:trehalose transport"/>
    <property type="evidence" value="ECO:0007669"/>
    <property type="project" value="TreeGrafter"/>
</dbReference>
<name>A0A564S7M6_9FIRM</name>
<dbReference type="Gene3D" id="3.30.1360.60">
    <property type="entry name" value="Glucose permease domain IIB"/>
    <property type="match status" value="1"/>
</dbReference>
<dbReference type="GO" id="GO:0009401">
    <property type="term" value="P:phosphoenolpyruvate-dependent sugar phosphotransferase system"/>
    <property type="evidence" value="ECO:0007669"/>
    <property type="project" value="UniProtKB-KW"/>
</dbReference>
<keyword evidence="10" id="KW-0472">Membrane</keyword>
<dbReference type="InterPro" id="IPR036878">
    <property type="entry name" value="Glu_permease_IIB"/>
</dbReference>
<protein>
    <submittedName>
        <fullName evidence="13">PTS system beta-glucoside-specific EIIBCA component</fullName>
    </submittedName>
</protein>
<sequence length="76" mass="8084">MNHSELAKQLLPAIGGEANIAGLTHCATRLRFTLKDESLADEATVKAIKGVLGVARSGGQFQVIIGPEVPKAYVRR</sequence>
<evidence type="ECO:0000256" key="4">
    <source>
        <dbReference type="ARBA" id="ARBA00022597"/>
    </source>
</evidence>
<evidence type="ECO:0000313" key="14">
    <source>
        <dbReference type="Proteomes" id="UP000406184"/>
    </source>
</evidence>
<dbReference type="PANTHER" id="PTHR30175">
    <property type="entry name" value="PHOSPHOTRANSFERASE SYSTEM TRANSPORT PROTEIN"/>
    <property type="match status" value="1"/>
</dbReference>
<keyword evidence="4" id="KW-0762">Sugar transport</keyword>
<dbReference type="InterPro" id="IPR050558">
    <property type="entry name" value="PTS_Sugar-Specific_Components"/>
</dbReference>
<dbReference type="Pfam" id="PF00367">
    <property type="entry name" value="PTS_EIIB"/>
    <property type="match status" value="1"/>
</dbReference>
<dbReference type="GO" id="GO:0016301">
    <property type="term" value="F:kinase activity"/>
    <property type="evidence" value="ECO:0007669"/>
    <property type="project" value="UniProtKB-KW"/>
</dbReference>
<dbReference type="InterPro" id="IPR001996">
    <property type="entry name" value="PTS_IIB_1"/>
</dbReference>
<reference evidence="13 14" key="1">
    <citation type="submission" date="2019-07" db="EMBL/GenBank/DDBJ databases">
        <authorList>
            <person name="Hibberd C M."/>
            <person name="Gehrig L. J."/>
            <person name="Chang H.-W."/>
            <person name="Venkatesh S."/>
        </authorList>
    </citation>
    <scope>NUCLEOTIDE SEQUENCE [LARGE SCALE GENOMIC DNA]</scope>
    <source>
        <strain evidence="13">Faecalibacterium_prausnitzii_JG_BgPS064</strain>
    </source>
</reference>
<evidence type="ECO:0000256" key="8">
    <source>
        <dbReference type="ARBA" id="ARBA00022777"/>
    </source>
</evidence>
<evidence type="ECO:0000256" key="3">
    <source>
        <dbReference type="ARBA" id="ARBA00022475"/>
    </source>
</evidence>
<keyword evidence="2" id="KW-0813">Transport</keyword>
<dbReference type="CDD" id="cd00212">
    <property type="entry name" value="PTS_IIB_glc"/>
    <property type="match status" value="1"/>
</dbReference>
<evidence type="ECO:0000313" key="13">
    <source>
        <dbReference type="EMBL" id="VUW91137.1"/>
    </source>
</evidence>
<dbReference type="GO" id="GO:0090589">
    <property type="term" value="F:protein-phosphocysteine-trehalose phosphotransferase system transporter activity"/>
    <property type="evidence" value="ECO:0007669"/>
    <property type="project" value="TreeGrafter"/>
</dbReference>
<evidence type="ECO:0000256" key="5">
    <source>
        <dbReference type="ARBA" id="ARBA00022679"/>
    </source>
</evidence>
<evidence type="ECO:0000256" key="6">
    <source>
        <dbReference type="ARBA" id="ARBA00022683"/>
    </source>
</evidence>
<keyword evidence="7" id="KW-0812">Transmembrane</keyword>
<evidence type="ECO:0000256" key="11">
    <source>
        <dbReference type="PROSITE-ProRule" id="PRU00421"/>
    </source>
</evidence>
<feature type="active site" description="Phosphocysteine intermediate; for EIIB activity" evidence="11">
    <location>
        <position position="26"/>
    </location>
</feature>
<evidence type="ECO:0000256" key="10">
    <source>
        <dbReference type="ARBA" id="ARBA00023136"/>
    </source>
</evidence>
<keyword evidence="9" id="KW-1133">Transmembrane helix</keyword>
<dbReference type="FunFam" id="3.30.1360.60:FF:000001">
    <property type="entry name" value="PTS system glucose-specific IIBC component PtsG"/>
    <property type="match status" value="1"/>
</dbReference>
<dbReference type="PANTHER" id="PTHR30175:SF1">
    <property type="entry name" value="PTS SYSTEM ARBUTIN-, CELLOBIOSE-, AND SALICIN-SPECIFIC EIIBC COMPONENT-RELATED"/>
    <property type="match status" value="1"/>
</dbReference>
<dbReference type="GO" id="GO:0008982">
    <property type="term" value="F:protein-N(PI)-phosphohistidine-sugar phosphotransferase activity"/>
    <property type="evidence" value="ECO:0007669"/>
    <property type="project" value="InterPro"/>
</dbReference>
<accession>A0A564S7M6</accession>
<dbReference type="RefSeq" id="WP_158397802.1">
    <property type="nucleotide sequence ID" value="NZ_CABHMY010000011.1"/>
</dbReference>
<dbReference type="AlphaFoldDB" id="A0A564S7M6"/>
<evidence type="ECO:0000256" key="9">
    <source>
        <dbReference type="ARBA" id="ARBA00022989"/>
    </source>
</evidence>
<dbReference type="PROSITE" id="PS51098">
    <property type="entry name" value="PTS_EIIB_TYPE_1"/>
    <property type="match status" value="1"/>
</dbReference>
<comment type="subcellular location">
    <subcellularLocation>
        <location evidence="1">Cell membrane</location>
        <topology evidence="1">Multi-pass membrane protein</topology>
    </subcellularLocation>
</comment>
<proteinExistence type="predicted"/>
<gene>
    <name evidence="13" type="primary">bglF_1</name>
    <name evidence="13" type="ORF">FPPS064S07_01879</name>
</gene>
<dbReference type="GO" id="GO:0005886">
    <property type="term" value="C:plasma membrane"/>
    <property type="evidence" value="ECO:0007669"/>
    <property type="project" value="UniProtKB-SubCell"/>
</dbReference>